<name>A0A0F9U3S5_9ZZZZ</name>
<proteinExistence type="predicted"/>
<dbReference type="EMBL" id="LAZR01000133">
    <property type="protein sequence ID" value="KKN87880.1"/>
    <property type="molecule type" value="Genomic_DNA"/>
</dbReference>
<dbReference type="InterPro" id="IPR036280">
    <property type="entry name" value="Multihaem_cyt_sf"/>
</dbReference>
<protein>
    <recommendedName>
        <fullName evidence="1">Doubled CXXCH motif domain-containing protein</fullName>
    </recommendedName>
</protein>
<organism evidence="2">
    <name type="scientific">marine sediment metagenome</name>
    <dbReference type="NCBI Taxonomy" id="412755"/>
    <lineage>
        <taxon>unclassified sequences</taxon>
        <taxon>metagenomes</taxon>
        <taxon>ecological metagenomes</taxon>
    </lineage>
</organism>
<dbReference type="SUPFAM" id="SSF48695">
    <property type="entry name" value="Multiheme cytochromes"/>
    <property type="match status" value="1"/>
</dbReference>
<dbReference type="Pfam" id="PF09699">
    <property type="entry name" value="Paired_CXXCH_1"/>
    <property type="match status" value="1"/>
</dbReference>
<evidence type="ECO:0000259" key="1">
    <source>
        <dbReference type="Pfam" id="PF09699"/>
    </source>
</evidence>
<sequence length="195" mass="20673">MRKLIVGLAIVAVVCVATNLEAAHSSYGCSNCHVPHWAVDPAVDPDAYGVPLFSPAQISDGLPTYDLYTSQSFDALATDIGQPDGPSKLCLGCHDGTYSHVDDPRATFLAGDLKRSHPISFTYDSALSAKVLNGSLLDPNVALSGLTPAGTIAQDMLTADKLQCSSCHDVHKQGIGDYLLRFPSIVTLCKTCHDK</sequence>
<feature type="domain" description="Doubled CXXCH motif" evidence="1">
    <location>
        <begin position="163"/>
        <end position="195"/>
    </location>
</feature>
<evidence type="ECO:0000313" key="2">
    <source>
        <dbReference type="EMBL" id="KKN87880.1"/>
    </source>
</evidence>
<gene>
    <name evidence="2" type="ORF">LCGC14_0254110</name>
</gene>
<comment type="caution">
    <text evidence="2">The sequence shown here is derived from an EMBL/GenBank/DDBJ whole genome shotgun (WGS) entry which is preliminary data.</text>
</comment>
<accession>A0A0F9U3S5</accession>
<dbReference type="AlphaFoldDB" id="A0A0F9U3S5"/>
<dbReference type="InterPro" id="IPR010177">
    <property type="entry name" value="Paired_CXXCH_1"/>
</dbReference>
<reference evidence="2" key="1">
    <citation type="journal article" date="2015" name="Nature">
        <title>Complex archaea that bridge the gap between prokaryotes and eukaryotes.</title>
        <authorList>
            <person name="Spang A."/>
            <person name="Saw J.H."/>
            <person name="Jorgensen S.L."/>
            <person name="Zaremba-Niedzwiedzka K."/>
            <person name="Martijn J."/>
            <person name="Lind A.E."/>
            <person name="van Eijk R."/>
            <person name="Schleper C."/>
            <person name="Guy L."/>
            <person name="Ettema T.J."/>
        </authorList>
    </citation>
    <scope>NUCLEOTIDE SEQUENCE</scope>
</reference>